<accession>A0A1Q8RVE2</accession>
<comment type="caution">
    <text evidence="1">The sequence shown here is derived from an EMBL/GenBank/DDBJ whole genome shotgun (WGS) entry which is preliminary data.</text>
</comment>
<sequence length="180" mass="20667">MELLRALKRLTRLVIDHETSFTRQLVETLRKYNRECLLDLRHFGVRYSDDSGPDPRDLALLSSPQLHSISVKEYNSASPDHINEMAVLRLVKERVPRLREVHLEPGLCARRSLPEDVQIRFVDHLQGLISKKAPKGQNPRSDEYTVALQLGSWCSLSLGKVTPTRLEAWFEAFILPRCAI</sequence>
<keyword evidence="2" id="KW-1185">Reference proteome</keyword>
<organism evidence="1 2">
    <name type="scientific">Colletotrichum chlorophyti</name>
    <dbReference type="NCBI Taxonomy" id="708187"/>
    <lineage>
        <taxon>Eukaryota</taxon>
        <taxon>Fungi</taxon>
        <taxon>Dikarya</taxon>
        <taxon>Ascomycota</taxon>
        <taxon>Pezizomycotina</taxon>
        <taxon>Sordariomycetes</taxon>
        <taxon>Hypocreomycetidae</taxon>
        <taxon>Glomerellales</taxon>
        <taxon>Glomerellaceae</taxon>
        <taxon>Colletotrichum</taxon>
    </lineage>
</organism>
<dbReference type="AlphaFoldDB" id="A0A1Q8RVE2"/>
<evidence type="ECO:0000313" key="2">
    <source>
        <dbReference type="Proteomes" id="UP000186583"/>
    </source>
</evidence>
<dbReference type="OrthoDB" id="3945550at2759"/>
<proteinExistence type="predicted"/>
<name>A0A1Q8RVE2_9PEZI</name>
<evidence type="ECO:0000313" key="1">
    <source>
        <dbReference type="EMBL" id="OLN88337.1"/>
    </source>
</evidence>
<dbReference type="STRING" id="708187.A0A1Q8RVE2"/>
<reference evidence="1 2" key="1">
    <citation type="submission" date="2016-11" db="EMBL/GenBank/DDBJ databases">
        <title>Draft Genome Assembly of Colletotrichum chlorophyti a pathogen of herbaceous plants.</title>
        <authorList>
            <person name="Gan P."/>
            <person name="Narusaka M."/>
            <person name="Tsushima A."/>
            <person name="Narusaka Y."/>
            <person name="Takano Y."/>
            <person name="Shirasu K."/>
        </authorList>
    </citation>
    <scope>NUCLEOTIDE SEQUENCE [LARGE SCALE GENOMIC DNA]</scope>
    <source>
        <strain evidence="1 2">NTL11</strain>
    </source>
</reference>
<gene>
    <name evidence="1" type="ORF">CCHL11_00470</name>
</gene>
<protein>
    <submittedName>
        <fullName evidence="1">Uncharacterized protein</fullName>
    </submittedName>
</protein>
<dbReference type="EMBL" id="MPGH01000088">
    <property type="protein sequence ID" value="OLN88337.1"/>
    <property type="molecule type" value="Genomic_DNA"/>
</dbReference>
<dbReference type="Proteomes" id="UP000186583">
    <property type="component" value="Unassembled WGS sequence"/>
</dbReference>